<feature type="compositionally biased region" description="Low complexity" evidence="1">
    <location>
        <begin position="333"/>
        <end position="344"/>
    </location>
</feature>
<keyword evidence="4" id="KW-1185">Reference proteome</keyword>
<evidence type="ECO:0000313" key="4">
    <source>
        <dbReference type="Proteomes" id="UP000231279"/>
    </source>
</evidence>
<comment type="caution">
    <text evidence="3">The sequence shown here is derived from an EMBL/GenBank/DDBJ whole genome shotgun (WGS) entry which is preliminary data.</text>
</comment>
<accession>A0A2G9FYV4</accession>
<feature type="region of interest" description="Disordered" evidence="1">
    <location>
        <begin position="46"/>
        <end position="81"/>
    </location>
</feature>
<dbReference type="Proteomes" id="UP000231279">
    <property type="component" value="Unassembled WGS sequence"/>
</dbReference>
<evidence type="ECO:0000259" key="2">
    <source>
        <dbReference type="Pfam" id="PF24818"/>
    </source>
</evidence>
<dbReference type="InterPro" id="IPR057939">
    <property type="entry name" value="TRF2_HOY1_PH"/>
</dbReference>
<dbReference type="Pfam" id="PF24818">
    <property type="entry name" value="PH_TRF2_HOY1"/>
    <property type="match status" value="1"/>
</dbReference>
<protein>
    <recommendedName>
        <fullName evidence="2">TRF2/HOY1 PH-like domain-containing protein</fullName>
    </recommendedName>
</protein>
<feature type="domain" description="TRF2/HOY1 PH-like" evidence="2">
    <location>
        <begin position="153"/>
        <end position="270"/>
    </location>
</feature>
<dbReference type="PANTHER" id="PTHR33494:SF1">
    <property type="entry name" value="C2H2-TYPE DOMAIN-CONTAINING PROTEIN-RELATED"/>
    <property type="match status" value="1"/>
</dbReference>
<name>A0A2G9FYV4_9LAMI</name>
<organism evidence="3 4">
    <name type="scientific">Handroanthus impetiginosus</name>
    <dbReference type="NCBI Taxonomy" id="429701"/>
    <lineage>
        <taxon>Eukaryota</taxon>
        <taxon>Viridiplantae</taxon>
        <taxon>Streptophyta</taxon>
        <taxon>Embryophyta</taxon>
        <taxon>Tracheophyta</taxon>
        <taxon>Spermatophyta</taxon>
        <taxon>Magnoliopsida</taxon>
        <taxon>eudicotyledons</taxon>
        <taxon>Gunneridae</taxon>
        <taxon>Pentapetalae</taxon>
        <taxon>asterids</taxon>
        <taxon>lamiids</taxon>
        <taxon>Lamiales</taxon>
        <taxon>Bignoniaceae</taxon>
        <taxon>Crescentiina</taxon>
        <taxon>Tabebuia alliance</taxon>
        <taxon>Handroanthus</taxon>
    </lineage>
</organism>
<feature type="region of interest" description="Disordered" evidence="1">
    <location>
        <begin position="478"/>
        <end position="513"/>
    </location>
</feature>
<feature type="region of interest" description="Disordered" evidence="1">
    <location>
        <begin position="125"/>
        <end position="149"/>
    </location>
</feature>
<dbReference type="EMBL" id="NKXS01008601">
    <property type="protein sequence ID" value="PIM98232.1"/>
    <property type="molecule type" value="Genomic_DNA"/>
</dbReference>
<evidence type="ECO:0000313" key="3">
    <source>
        <dbReference type="EMBL" id="PIM98232.1"/>
    </source>
</evidence>
<evidence type="ECO:0000256" key="1">
    <source>
        <dbReference type="SAM" id="MobiDB-lite"/>
    </source>
</evidence>
<reference evidence="4" key="1">
    <citation type="journal article" date="2018" name="Gigascience">
        <title>Genome assembly of the Pink Ipe (Handroanthus impetiginosus, Bignoniaceae), a highly valued, ecologically keystone Neotropical timber forest tree.</title>
        <authorList>
            <person name="Silva-Junior O.B."/>
            <person name="Grattapaglia D."/>
            <person name="Novaes E."/>
            <person name="Collevatti R.G."/>
        </authorList>
    </citation>
    <scope>NUCLEOTIDE SEQUENCE [LARGE SCALE GENOMIC DNA]</scope>
    <source>
        <strain evidence="4">cv. UFG-1</strain>
    </source>
</reference>
<proteinExistence type="predicted"/>
<gene>
    <name evidence="3" type="ORF">CDL12_29290</name>
</gene>
<sequence length="568" mass="63117">MSIPVQLTASSLLSRRPLLSLKNSKVAYRNLPELTHLAELMKNEKVESQSENTAAPAVKMEVEDPLEEENGPRHKRPKQQGFGMGGFALPASQYNPLDEPSPLGLRLRKSPSLLELIQMKLSQSSTLNAGNQGHGKKQPTGSAAPGDKLKASNFPASILKIGTWEYKSRYEGDLVAKCYFAKHKLVWEVLDGGLKNKIEILWSDIMALKATYPDDAPGTLDVVLARQPLFFRETNPQPRKHTLWQATSDFTGGQASMHKRHYLECPQGLLGKHFEKLIQCDPRLHFLSQQGEITLDSPYFEPRISVFDDQNEENNGFDLNREESPSFFSLKDGASPSGAQSSSSKNDQDSLGVQSESYPRETPSPCSAMDTFSVENIKDGGMEQLKSLSNWDNIRVPGLRSSMSMTDLVSHLEHRISEQGASNGPNLSSEEWESLQILDNINRCLLSDVQSMPDSDEKFLMSRVNSLCCLLQKDTNVQSKTDDRPDMSSVQKRATDASDAIGASASEQKDEESYRIVLDQSNDISGQNQTGSMSRKDSVGDLLLNLPRIASLPQFLFNISEDYENQAR</sequence>
<dbReference type="OrthoDB" id="1516808at2759"/>
<dbReference type="PANTHER" id="PTHR33494">
    <property type="entry name" value="OS02G0793800 PROTEIN"/>
    <property type="match status" value="1"/>
</dbReference>
<dbReference type="AlphaFoldDB" id="A0A2G9FYV4"/>
<feature type="region of interest" description="Disordered" evidence="1">
    <location>
        <begin position="311"/>
        <end position="371"/>
    </location>
</feature>
<dbReference type="STRING" id="429701.A0A2G9FYV4"/>